<evidence type="ECO:0000313" key="3">
    <source>
        <dbReference type="Proteomes" id="UP000011591"/>
    </source>
</evidence>
<feature type="transmembrane region" description="Helical" evidence="1">
    <location>
        <begin position="88"/>
        <end position="113"/>
    </location>
</feature>
<accession>M0B0Y1</accession>
<dbReference type="RefSeq" id="WP_006665826.1">
    <property type="nucleotide sequence ID" value="NZ_AOIP01000031.1"/>
</dbReference>
<organism evidence="2 3">
    <name type="scientific">Natrialba aegyptia DSM 13077</name>
    <dbReference type="NCBI Taxonomy" id="1227491"/>
    <lineage>
        <taxon>Archaea</taxon>
        <taxon>Methanobacteriati</taxon>
        <taxon>Methanobacteriota</taxon>
        <taxon>Stenosarchaea group</taxon>
        <taxon>Halobacteria</taxon>
        <taxon>Halobacteriales</taxon>
        <taxon>Natrialbaceae</taxon>
        <taxon>Natrialba</taxon>
    </lineage>
</organism>
<feature type="transmembrane region" description="Helical" evidence="1">
    <location>
        <begin position="133"/>
        <end position="155"/>
    </location>
</feature>
<dbReference type="EMBL" id="AOIP01000031">
    <property type="protein sequence ID" value="ELZ04212.1"/>
    <property type="molecule type" value="Genomic_DNA"/>
</dbReference>
<dbReference type="PATRIC" id="fig|1227491.4.peg.2440"/>
<dbReference type="Proteomes" id="UP000011591">
    <property type="component" value="Unassembled WGS sequence"/>
</dbReference>
<feature type="transmembrane region" description="Helical" evidence="1">
    <location>
        <begin position="51"/>
        <end position="76"/>
    </location>
</feature>
<proteinExistence type="predicted"/>
<sequence>MGSYVSGVGSCILGLVVSLLHLSPPYAIQRIVDGTWWWFPQLEPVSHTLILYHSVVGAATFALGVVGIFALSYRAGAELEFSADARRLALVVGLGSVIGYALPVIAVVVLSVVDGGTALGGVRMPLSLSLLQVTGQTIGFGIQSALIGFAGAAFAHQSANSNRRTSANA</sequence>
<dbReference type="AlphaFoldDB" id="M0B0Y1"/>
<name>M0B0Y1_9EURY</name>
<dbReference type="OrthoDB" id="168616at2157"/>
<reference evidence="2 3" key="1">
    <citation type="journal article" date="2014" name="PLoS Genet.">
        <title>Phylogenetically driven sequencing of extremely halophilic archaea reveals strategies for static and dynamic osmo-response.</title>
        <authorList>
            <person name="Becker E.A."/>
            <person name="Seitzer P.M."/>
            <person name="Tritt A."/>
            <person name="Larsen D."/>
            <person name="Krusor M."/>
            <person name="Yao A.I."/>
            <person name="Wu D."/>
            <person name="Madern D."/>
            <person name="Eisen J.A."/>
            <person name="Darling A.E."/>
            <person name="Facciotti M.T."/>
        </authorList>
    </citation>
    <scope>NUCLEOTIDE SEQUENCE [LARGE SCALE GENOMIC DNA]</scope>
    <source>
        <strain evidence="2 3">DSM 13077</strain>
    </source>
</reference>
<keyword evidence="3" id="KW-1185">Reference proteome</keyword>
<gene>
    <name evidence="2" type="ORF">C480_11886</name>
</gene>
<keyword evidence="1" id="KW-0472">Membrane</keyword>
<evidence type="ECO:0000313" key="2">
    <source>
        <dbReference type="EMBL" id="ELZ04212.1"/>
    </source>
</evidence>
<keyword evidence="1" id="KW-0812">Transmembrane</keyword>
<protein>
    <submittedName>
        <fullName evidence="2">Uncharacterized protein</fullName>
    </submittedName>
</protein>
<keyword evidence="1" id="KW-1133">Transmembrane helix</keyword>
<evidence type="ECO:0000256" key="1">
    <source>
        <dbReference type="SAM" id="Phobius"/>
    </source>
</evidence>
<comment type="caution">
    <text evidence="2">The sequence shown here is derived from an EMBL/GenBank/DDBJ whole genome shotgun (WGS) entry which is preliminary data.</text>
</comment>